<keyword evidence="1" id="KW-0812">Transmembrane</keyword>
<reference evidence="2 3" key="1">
    <citation type="submission" date="2017-09" db="EMBL/GenBank/DDBJ databases">
        <authorList>
            <person name="Ehlers B."/>
            <person name="Leendertz F.H."/>
        </authorList>
    </citation>
    <scope>NUCLEOTIDE SEQUENCE [LARGE SCALE GENOMIC DNA]</scope>
    <source>
        <strain evidence="2 3">DSM 45537</strain>
    </source>
</reference>
<feature type="transmembrane region" description="Helical" evidence="1">
    <location>
        <begin position="214"/>
        <end position="232"/>
    </location>
</feature>
<evidence type="ECO:0000256" key="1">
    <source>
        <dbReference type="SAM" id="Phobius"/>
    </source>
</evidence>
<evidence type="ECO:0000313" key="3">
    <source>
        <dbReference type="Proteomes" id="UP000219565"/>
    </source>
</evidence>
<feature type="transmembrane region" description="Helical" evidence="1">
    <location>
        <begin position="21"/>
        <end position="48"/>
    </location>
</feature>
<name>A0A285LQU4_9NOCA</name>
<dbReference type="AlphaFoldDB" id="A0A285LQU4"/>
<protein>
    <submittedName>
        <fullName evidence="2">Uncharacterized protein</fullName>
    </submittedName>
</protein>
<accession>A0A285LQU4</accession>
<dbReference type="STRING" id="1379680.GCA_001612615_03517"/>
<feature type="transmembrane region" description="Helical" evidence="1">
    <location>
        <begin position="191"/>
        <end position="208"/>
    </location>
</feature>
<keyword evidence="1" id="KW-1133">Transmembrane helix</keyword>
<proteinExistence type="predicted"/>
<keyword evidence="1" id="KW-0472">Membrane</keyword>
<dbReference type="EMBL" id="OBEG01000004">
    <property type="protein sequence ID" value="SNY87279.1"/>
    <property type="molecule type" value="Genomic_DNA"/>
</dbReference>
<feature type="transmembrane region" description="Helical" evidence="1">
    <location>
        <begin position="124"/>
        <end position="145"/>
    </location>
</feature>
<feature type="transmembrane region" description="Helical" evidence="1">
    <location>
        <begin position="60"/>
        <end position="78"/>
    </location>
</feature>
<sequence length="287" mass="30287">MPIRPLTFRELLDLPFALIQANIATLAGTAAGGLVAAEVVVVVITGSVSNATDGSDAGTAWAAILSTVVCAWFLRLLLRGVTVPIGLASIAGERIGLRSALVRLRGVAPALLIAQVLFSVIGVAVLVGGGILIITLPFAVVWLGYLRAKRFLVAPVLFAEHGSHGDAVRRTNLLVAGTEWPLTGLWLCQRCLFTLLAVPLLAIPWFVSDFSGTHRWPVIVLLTSAALLLVAFGEIVEASTRVVSYIDLRCRREGLDIRIPSGAAYGHAVAASSGRAVAEPFGREDAR</sequence>
<evidence type="ECO:0000313" key="2">
    <source>
        <dbReference type="EMBL" id="SNY87279.1"/>
    </source>
</evidence>
<gene>
    <name evidence="2" type="ORF">SAMN04244553_4220</name>
</gene>
<keyword evidence="3" id="KW-1185">Reference proteome</keyword>
<dbReference type="Proteomes" id="UP000219565">
    <property type="component" value="Unassembled WGS sequence"/>
</dbReference>
<feature type="transmembrane region" description="Helical" evidence="1">
    <location>
        <begin position="99"/>
        <end position="118"/>
    </location>
</feature>
<organism evidence="2 3">
    <name type="scientific">Nocardia amikacinitolerans</name>
    <dbReference type="NCBI Taxonomy" id="756689"/>
    <lineage>
        <taxon>Bacteria</taxon>
        <taxon>Bacillati</taxon>
        <taxon>Actinomycetota</taxon>
        <taxon>Actinomycetes</taxon>
        <taxon>Mycobacteriales</taxon>
        <taxon>Nocardiaceae</taxon>
        <taxon>Nocardia</taxon>
    </lineage>
</organism>